<dbReference type="EMBL" id="CP060052">
    <property type="protein sequence ID" value="QNE05546.1"/>
    <property type="molecule type" value="Genomic_DNA"/>
</dbReference>
<feature type="signal peptide" evidence="2">
    <location>
        <begin position="1"/>
        <end position="19"/>
    </location>
</feature>
<accession>A0A7G6VUY1</accession>
<dbReference type="Pfam" id="PF02563">
    <property type="entry name" value="Poly_export"/>
    <property type="match status" value="1"/>
</dbReference>
<evidence type="ECO:0000259" key="3">
    <source>
        <dbReference type="Pfam" id="PF02563"/>
    </source>
</evidence>
<dbReference type="InterPro" id="IPR003715">
    <property type="entry name" value="Poly_export_N"/>
</dbReference>
<organism evidence="4 5">
    <name type="scientific">Croceicoccus marinus</name>
    <dbReference type="NCBI Taxonomy" id="450378"/>
    <lineage>
        <taxon>Bacteria</taxon>
        <taxon>Pseudomonadati</taxon>
        <taxon>Pseudomonadota</taxon>
        <taxon>Alphaproteobacteria</taxon>
        <taxon>Sphingomonadales</taxon>
        <taxon>Erythrobacteraceae</taxon>
        <taxon>Croceicoccus</taxon>
    </lineage>
</organism>
<evidence type="ECO:0000256" key="1">
    <source>
        <dbReference type="ARBA" id="ARBA00022729"/>
    </source>
</evidence>
<feature type="chain" id="PRO_5028802079" evidence="2">
    <location>
        <begin position="20"/>
        <end position="308"/>
    </location>
</feature>
<dbReference type="InterPro" id="IPR049712">
    <property type="entry name" value="Poly_export"/>
</dbReference>
<evidence type="ECO:0000313" key="4">
    <source>
        <dbReference type="EMBL" id="QNE05546.1"/>
    </source>
</evidence>
<name>A0A7G6VUY1_9SPHN</name>
<feature type="domain" description="Polysaccharide export protein N-terminal" evidence="3">
    <location>
        <begin position="46"/>
        <end position="121"/>
    </location>
</feature>
<dbReference type="Gene3D" id="3.40.50.300">
    <property type="entry name" value="P-loop containing nucleotide triphosphate hydrolases"/>
    <property type="match status" value="1"/>
</dbReference>
<dbReference type="SUPFAM" id="SSF52540">
    <property type="entry name" value="P-loop containing nucleoside triphosphate hydrolases"/>
    <property type="match status" value="1"/>
</dbReference>
<dbReference type="PANTHER" id="PTHR33619:SF3">
    <property type="entry name" value="POLYSACCHARIDE EXPORT PROTEIN GFCE-RELATED"/>
    <property type="match status" value="1"/>
</dbReference>
<dbReference type="Gene3D" id="3.30.1950.10">
    <property type="entry name" value="wza like domain"/>
    <property type="match status" value="1"/>
</dbReference>
<protein>
    <submittedName>
        <fullName evidence="4">Polysaccharide biosynthesis/export family protein</fullName>
    </submittedName>
</protein>
<dbReference type="Proteomes" id="UP000515297">
    <property type="component" value="Chromosome"/>
</dbReference>
<dbReference type="AlphaFoldDB" id="A0A7G6VUY1"/>
<keyword evidence="1 2" id="KW-0732">Signal</keyword>
<sequence>MLRKTVPLAAVAVSLAGCAKGYPPVESVAAGQNAYEVMGSAAQVEAAAPYRIGPDDTISINTFFEPELSVESVKVDRSGQIGVLGIGSMTVEGMTTEQLAAQIEDSYRGRLLERPEVSVSVVNSAERKVVVTGQVNISGVYDIRNSTTLLEASVHHNFHLDNKAGFSTLLISPVLVPETLKPTDVDNLSVIPSGPIPPSPPRLLSADTLDRVFNQLRERFDVIVIDAPPVLGLADAPQLASAAGGVLYVVEAHAGSQGQAKASIRRLLSAGTNILSVVLTKYDFRQGNYSSYGYHDSYSYGGQDRAEA</sequence>
<reference evidence="4 5" key="1">
    <citation type="submission" date="2020-08" db="EMBL/GenBank/DDBJ databases">
        <authorList>
            <person name="Liu G."/>
            <person name="Sun C."/>
        </authorList>
    </citation>
    <scope>NUCLEOTIDE SEQUENCE [LARGE SCALE GENOMIC DNA]</scope>
    <source>
        <strain evidence="4 5">OT19</strain>
    </source>
</reference>
<evidence type="ECO:0000256" key="2">
    <source>
        <dbReference type="SAM" id="SignalP"/>
    </source>
</evidence>
<dbReference type="InterPro" id="IPR027417">
    <property type="entry name" value="P-loop_NTPase"/>
</dbReference>
<dbReference type="GO" id="GO:0015159">
    <property type="term" value="F:polysaccharide transmembrane transporter activity"/>
    <property type="evidence" value="ECO:0007669"/>
    <property type="project" value="InterPro"/>
</dbReference>
<evidence type="ECO:0000313" key="5">
    <source>
        <dbReference type="Proteomes" id="UP000515297"/>
    </source>
</evidence>
<gene>
    <name evidence="4" type="ORF">H4O24_02270</name>
</gene>
<proteinExistence type="predicted"/>
<dbReference type="RefSeq" id="WP_185884636.1">
    <property type="nucleotide sequence ID" value="NZ_CP060052.1"/>
</dbReference>
<dbReference type="PROSITE" id="PS51257">
    <property type="entry name" value="PROKAR_LIPOPROTEIN"/>
    <property type="match status" value="1"/>
</dbReference>
<dbReference type="PANTHER" id="PTHR33619">
    <property type="entry name" value="POLYSACCHARIDE EXPORT PROTEIN GFCE-RELATED"/>
    <property type="match status" value="1"/>
</dbReference>